<name>A0A2H3JGD5_WOLCO</name>
<dbReference type="EMBL" id="KB468113">
    <property type="protein sequence ID" value="PCH41236.1"/>
    <property type="molecule type" value="Genomic_DNA"/>
</dbReference>
<feature type="compositionally biased region" description="Basic residues" evidence="5">
    <location>
        <begin position="467"/>
        <end position="477"/>
    </location>
</feature>
<dbReference type="Proteomes" id="UP000218811">
    <property type="component" value="Unassembled WGS sequence"/>
</dbReference>
<comment type="subcellular location">
    <subcellularLocation>
        <location evidence="1">Nucleus</location>
    </subcellularLocation>
</comment>
<evidence type="ECO:0000256" key="5">
    <source>
        <dbReference type="SAM" id="MobiDB-lite"/>
    </source>
</evidence>
<dbReference type="GO" id="GO:1904161">
    <property type="term" value="P:DNA synthesis involved in UV-damage excision repair"/>
    <property type="evidence" value="ECO:0007669"/>
    <property type="project" value="TreeGrafter"/>
</dbReference>
<proteinExistence type="predicted"/>
<dbReference type="GO" id="GO:0043625">
    <property type="term" value="C:delta DNA polymerase complex"/>
    <property type="evidence" value="ECO:0007669"/>
    <property type="project" value="InterPro"/>
</dbReference>
<evidence type="ECO:0000313" key="6">
    <source>
        <dbReference type="EMBL" id="PCH41236.1"/>
    </source>
</evidence>
<evidence type="ECO:0000256" key="1">
    <source>
        <dbReference type="ARBA" id="ARBA00004123"/>
    </source>
</evidence>
<dbReference type="OrthoDB" id="514823at2759"/>
<dbReference type="GO" id="GO:0006297">
    <property type="term" value="P:nucleotide-excision repair, DNA gap filling"/>
    <property type="evidence" value="ECO:0007669"/>
    <property type="project" value="TreeGrafter"/>
</dbReference>
<evidence type="ECO:0000256" key="4">
    <source>
        <dbReference type="ARBA" id="ARBA00023242"/>
    </source>
</evidence>
<dbReference type="STRING" id="742152.A0A2H3JGD5"/>
<dbReference type="Pfam" id="PF09507">
    <property type="entry name" value="CDC27"/>
    <property type="match status" value="1"/>
</dbReference>
<keyword evidence="7" id="KW-1185">Reference proteome</keyword>
<dbReference type="OMA" id="RAMMDID"/>
<keyword evidence="4" id="KW-0539">Nucleus</keyword>
<dbReference type="InterPro" id="IPR019038">
    <property type="entry name" value="POLD3"/>
</dbReference>
<feature type="compositionally biased region" description="Basic and acidic residues" evidence="5">
    <location>
        <begin position="242"/>
        <end position="254"/>
    </location>
</feature>
<accession>A0A2H3JGD5</accession>
<dbReference type="PANTHER" id="PTHR17598:SF13">
    <property type="entry name" value="DNA POLYMERASE DELTA SUBUNIT 3"/>
    <property type="match status" value="1"/>
</dbReference>
<organism evidence="6 7">
    <name type="scientific">Wolfiporia cocos (strain MD-104)</name>
    <name type="common">Brown rot fungus</name>
    <dbReference type="NCBI Taxonomy" id="742152"/>
    <lineage>
        <taxon>Eukaryota</taxon>
        <taxon>Fungi</taxon>
        <taxon>Dikarya</taxon>
        <taxon>Basidiomycota</taxon>
        <taxon>Agaricomycotina</taxon>
        <taxon>Agaricomycetes</taxon>
        <taxon>Polyporales</taxon>
        <taxon>Phaeolaceae</taxon>
        <taxon>Wolfiporia</taxon>
    </lineage>
</organism>
<dbReference type="Gene3D" id="3.90.1030.20">
    <property type="entry name" value="DNA polymerase delta, p66 (Cdc27) subunit, wHTH domain"/>
    <property type="match status" value="1"/>
</dbReference>
<protein>
    <recommendedName>
        <fullName evidence="2">DNA polymerase delta subunit 3</fullName>
    </recommendedName>
</protein>
<dbReference type="InterPro" id="IPR041913">
    <property type="entry name" value="POLD3_sf"/>
</dbReference>
<gene>
    <name evidence="6" type="ORF">WOLCODRAFT_162919</name>
</gene>
<feature type="compositionally biased region" description="Low complexity" evidence="5">
    <location>
        <begin position="178"/>
        <end position="191"/>
    </location>
</feature>
<evidence type="ECO:0000256" key="2">
    <source>
        <dbReference type="ARBA" id="ARBA00017589"/>
    </source>
</evidence>
<feature type="compositionally biased region" description="Basic and acidic residues" evidence="5">
    <location>
        <begin position="208"/>
        <end position="224"/>
    </location>
</feature>
<evidence type="ECO:0000313" key="7">
    <source>
        <dbReference type="Proteomes" id="UP000218811"/>
    </source>
</evidence>
<feature type="region of interest" description="Disordered" evidence="5">
    <location>
        <begin position="208"/>
        <end position="575"/>
    </location>
</feature>
<dbReference type="GO" id="GO:0003887">
    <property type="term" value="F:DNA-directed DNA polymerase activity"/>
    <property type="evidence" value="ECO:0007669"/>
    <property type="project" value="TreeGrafter"/>
</dbReference>
<feature type="region of interest" description="Disordered" evidence="5">
    <location>
        <begin position="178"/>
        <end position="197"/>
    </location>
</feature>
<dbReference type="AlphaFoldDB" id="A0A2H3JGD5"/>
<sequence>MDSEVHDYLIKQFSIARDVVTYRSLSREFNIHVNAAKTYLATYHSNSTDAPDRPYATYWVSGEPLPVRRKSRGPEQDAMDIDAASKTAHDDERHGETVPATKMLLVGEKDLESARKKFARIFSEHVYSLSPASLNDAALICGPTEKVYAVDAKLSAEASTLLGRIVGAHVIAGKALQPVASSSRAQPAPAQMRKEVAPIKSADIIEKVKEDTSTKAKAREDKLGFKSKPAGGLDWSKARPKKKEEQAASGEAKKLTLAAEAKKPSRSSTPETAKRGTKRKSPLASSSDYEGEDQPTRKRSPPVKTEDDDSPISKPVVTKKLARRKSAVQLSSDSEDDEPFKPAYAAGKSGSKKKNVMLSSDDDEEEVRPRTTGRTLKMRGKAAEKAPAYRPSSEAEKSLRAMMDIDDDEVIIASRSEPESVAGTPPETEDAQSSPQTEIVEDSEPERIKAKSRKKKEKKVVPVGKNGLKKKRIMKSRTKVDDKGYMVTEDYSSYESVDEEEAEELPAKAKAQKSAKSKKTADSSEKKPKLKPAALKPERSASKPFGDSSGSKSLKPSGSARSNGQGSLMNFFGKK</sequence>
<dbReference type="GO" id="GO:0006271">
    <property type="term" value="P:DNA strand elongation involved in DNA replication"/>
    <property type="evidence" value="ECO:0007669"/>
    <property type="project" value="TreeGrafter"/>
</dbReference>
<evidence type="ECO:0000256" key="3">
    <source>
        <dbReference type="ARBA" id="ARBA00022705"/>
    </source>
</evidence>
<keyword evidence="3" id="KW-0235">DNA replication</keyword>
<reference evidence="6 7" key="1">
    <citation type="journal article" date="2012" name="Science">
        <title>The Paleozoic origin of enzymatic lignin decomposition reconstructed from 31 fungal genomes.</title>
        <authorList>
            <person name="Floudas D."/>
            <person name="Binder M."/>
            <person name="Riley R."/>
            <person name="Barry K."/>
            <person name="Blanchette R.A."/>
            <person name="Henrissat B."/>
            <person name="Martinez A.T."/>
            <person name="Otillar R."/>
            <person name="Spatafora J.W."/>
            <person name="Yadav J.S."/>
            <person name="Aerts A."/>
            <person name="Benoit I."/>
            <person name="Boyd A."/>
            <person name="Carlson A."/>
            <person name="Copeland A."/>
            <person name="Coutinho P.M."/>
            <person name="de Vries R.P."/>
            <person name="Ferreira P."/>
            <person name="Findley K."/>
            <person name="Foster B."/>
            <person name="Gaskell J."/>
            <person name="Glotzer D."/>
            <person name="Gorecki P."/>
            <person name="Heitman J."/>
            <person name="Hesse C."/>
            <person name="Hori C."/>
            <person name="Igarashi K."/>
            <person name="Jurgens J.A."/>
            <person name="Kallen N."/>
            <person name="Kersten P."/>
            <person name="Kohler A."/>
            <person name="Kuees U."/>
            <person name="Kumar T.K.A."/>
            <person name="Kuo A."/>
            <person name="LaButti K."/>
            <person name="Larrondo L.F."/>
            <person name="Lindquist E."/>
            <person name="Ling A."/>
            <person name="Lombard V."/>
            <person name="Lucas S."/>
            <person name="Lundell T."/>
            <person name="Martin R."/>
            <person name="McLaughlin D.J."/>
            <person name="Morgenstern I."/>
            <person name="Morin E."/>
            <person name="Murat C."/>
            <person name="Nagy L.G."/>
            <person name="Nolan M."/>
            <person name="Ohm R.A."/>
            <person name="Patyshakuliyeva A."/>
            <person name="Rokas A."/>
            <person name="Ruiz-Duenas F.J."/>
            <person name="Sabat G."/>
            <person name="Salamov A."/>
            <person name="Samejima M."/>
            <person name="Schmutz J."/>
            <person name="Slot J.C."/>
            <person name="St John F."/>
            <person name="Stenlid J."/>
            <person name="Sun H."/>
            <person name="Sun S."/>
            <person name="Syed K."/>
            <person name="Tsang A."/>
            <person name="Wiebenga A."/>
            <person name="Young D."/>
            <person name="Pisabarro A."/>
            <person name="Eastwood D.C."/>
            <person name="Martin F."/>
            <person name="Cullen D."/>
            <person name="Grigoriev I.V."/>
            <person name="Hibbett D.S."/>
        </authorList>
    </citation>
    <scope>NUCLEOTIDE SEQUENCE [LARGE SCALE GENOMIC DNA]</scope>
    <source>
        <strain evidence="6 7">MD-104</strain>
    </source>
</reference>
<feature type="compositionally biased region" description="Low complexity" evidence="5">
    <location>
        <begin position="548"/>
        <end position="559"/>
    </location>
</feature>
<dbReference type="PANTHER" id="PTHR17598">
    <property type="entry name" value="DNA POLYMERASE DELTA SUBUNIT 3"/>
    <property type="match status" value="1"/>
</dbReference>